<dbReference type="Proteomes" id="UP000242638">
    <property type="component" value="Unassembled WGS sequence"/>
</dbReference>
<dbReference type="Pfam" id="PF00622">
    <property type="entry name" value="SPRY"/>
    <property type="match status" value="1"/>
</dbReference>
<evidence type="ECO:0000259" key="4">
    <source>
        <dbReference type="PROSITE" id="PS50800"/>
    </source>
</evidence>
<protein>
    <submittedName>
        <fullName evidence="5">Si:ch211-107m4.1</fullName>
    </submittedName>
</protein>
<dbReference type="GO" id="GO:0000380">
    <property type="term" value="P:alternative mRNA splicing, via spliceosome"/>
    <property type="evidence" value="ECO:0007669"/>
    <property type="project" value="TreeGrafter"/>
</dbReference>
<evidence type="ECO:0000313" key="6">
    <source>
        <dbReference type="Proteomes" id="UP000242638"/>
    </source>
</evidence>
<dbReference type="InterPro" id="IPR036361">
    <property type="entry name" value="SAP_dom_sf"/>
</dbReference>
<dbReference type="Gene3D" id="2.60.120.920">
    <property type="match status" value="1"/>
</dbReference>
<dbReference type="GO" id="GO:0005634">
    <property type="term" value="C:nucleus"/>
    <property type="evidence" value="ECO:0007669"/>
    <property type="project" value="UniProtKB-SubCell"/>
</dbReference>
<dbReference type="InterPro" id="IPR013320">
    <property type="entry name" value="ConA-like_dom_sf"/>
</dbReference>
<feature type="region of interest" description="Disordered" evidence="3">
    <location>
        <begin position="573"/>
        <end position="593"/>
    </location>
</feature>
<reference evidence="6" key="1">
    <citation type="submission" date="2013-11" db="EMBL/GenBank/DDBJ databases">
        <title>The genomic landscape of the Guanapo guppy.</title>
        <authorList>
            <person name="Kuenstner A."/>
            <person name="Dreyer C."/>
        </authorList>
    </citation>
    <scope>NUCLEOTIDE SEQUENCE</scope>
    <source>
        <strain evidence="6">Guanapo</strain>
    </source>
</reference>
<name>A0A3P9PKC2_POERE</name>
<evidence type="ECO:0000256" key="3">
    <source>
        <dbReference type="SAM" id="MobiDB-lite"/>
    </source>
</evidence>
<organism evidence="5 6">
    <name type="scientific">Poecilia reticulata</name>
    <name type="common">Guppy</name>
    <name type="synonym">Acanthophacelus reticulatus</name>
    <dbReference type="NCBI Taxonomy" id="8081"/>
    <lineage>
        <taxon>Eukaryota</taxon>
        <taxon>Metazoa</taxon>
        <taxon>Chordata</taxon>
        <taxon>Craniata</taxon>
        <taxon>Vertebrata</taxon>
        <taxon>Euteleostomi</taxon>
        <taxon>Actinopterygii</taxon>
        <taxon>Neopterygii</taxon>
        <taxon>Teleostei</taxon>
        <taxon>Neoteleostei</taxon>
        <taxon>Acanthomorphata</taxon>
        <taxon>Ovalentaria</taxon>
        <taxon>Atherinomorphae</taxon>
        <taxon>Cyprinodontiformes</taxon>
        <taxon>Poeciliidae</taxon>
        <taxon>Poeciliinae</taxon>
        <taxon>Poecilia</taxon>
    </lineage>
</organism>
<dbReference type="GeneTree" id="ENSGT00940000160376"/>
<reference evidence="5" key="2">
    <citation type="submission" date="2025-08" db="UniProtKB">
        <authorList>
            <consortium name="Ensembl"/>
        </authorList>
    </citation>
    <scope>IDENTIFICATION</scope>
    <source>
        <strain evidence="5">Guanapo</strain>
    </source>
</reference>
<dbReference type="InterPro" id="IPR035778">
    <property type="entry name" value="SPRY_hnRNP_U"/>
</dbReference>
<dbReference type="Pfam" id="PF02037">
    <property type="entry name" value="SAP"/>
    <property type="match status" value="1"/>
</dbReference>
<dbReference type="Bgee" id="ENSPREG00000014973">
    <property type="expression patterns" value="Expressed in caudal fin and 1 other cell type or tissue"/>
</dbReference>
<dbReference type="SUPFAM" id="SSF68906">
    <property type="entry name" value="SAP domain"/>
    <property type="match status" value="1"/>
</dbReference>
<dbReference type="SUPFAM" id="SSF52540">
    <property type="entry name" value="P-loop containing nucleoside triphosphate hydrolases"/>
    <property type="match status" value="1"/>
</dbReference>
<dbReference type="PANTHER" id="PTHR12381">
    <property type="entry name" value="HETEROGENEOUS NUCLEAR RIBONUCLEOPROTEIN U FAMILY MEMBER"/>
    <property type="match status" value="1"/>
</dbReference>
<dbReference type="InterPro" id="IPR043136">
    <property type="entry name" value="B30.2/SPRY_sf"/>
</dbReference>
<dbReference type="InterPro" id="IPR003877">
    <property type="entry name" value="SPRY_dom"/>
</dbReference>
<dbReference type="Gene3D" id="1.10.720.30">
    <property type="entry name" value="SAP domain"/>
    <property type="match status" value="1"/>
</dbReference>
<feature type="domain" description="SAP" evidence="4">
    <location>
        <begin position="6"/>
        <end position="40"/>
    </location>
</feature>
<dbReference type="SMART" id="SM00449">
    <property type="entry name" value="SPRY"/>
    <property type="match status" value="1"/>
</dbReference>
<feature type="region of interest" description="Disordered" evidence="3">
    <location>
        <begin position="44"/>
        <end position="120"/>
    </location>
</feature>
<dbReference type="CDD" id="cd12884">
    <property type="entry name" value="SPRY_hnRNP"/>
    <property type="match status" value="1"/>
</dbReference>
<proteinExistence type="predicted"/>
<dbReference type="InterPro" id="IPR027417">
    <property type="entry name" value="P-loop_NTPase"/>
</dbReference>
<reference evidence="5" key="3">
    <citation type="submission" date="2025-09" db="UniProtKB">
        <authorList>
            <consortium name="Ensembl"/>
        </authorList>
    </citation>
    <scope>IDENTIFICATION</scope>
    <source>
        <strain evidence="5">Guanapo</strain>
    </source>
</reference>
<dbReference type="Pfam" id="PF13671">
    <property type="entry name" value="AAA_33"/>
    <property type="match status" value="1"/>
</dbReference>
<keyword evidence="6" id="KW-1185">Reference proteome</keyword>
<evidence type="ECO:0000256" key="2">
    <source>
        <dbReference type="ARBA" id="ARBA00023242"/>
    </source>
</evidence>
<dbReference type="Ensembl" id="ENSPRET00000022411.1">
    <property type="protein sequence ID" value="ENSPREP00000022180.1"/>
    <property type="gene ID" value="ENSPREG00000014973.1"/>
</dbReference>
<feature type="compositionally biased region" description="Pro residues" evidence="3">
    <location>
        <begin position="100"/>
        <end position="114"/>
    </location>
</feature>
<keyword evidence="2" id="KW-0539">Nucleus</keyword>
<dbReference type="SMART" id="SM00513">
    <property type="entry name" value="SAP"/>
    <property type="match status" value="1"/>
</dbReference>
<dbReference type="SUPFAM" id="SSF49899">
    <property type="entry name" value="Concanavalin A-like lectins/glucanases"/>
    <property type="match status" value="1"/>
</dbReference>
<evidence type="ECO:0000256" key="1">
    <source>
        <dbReference type="ARBA" id="ARBA00004123"/>
    </source>
</evidence>
<dbReference type="STRING" id="8081.ENSPREP00000022180"/>
<accession>A0A3P9PKC2</accession>
<comment type="subcellular location">
    <subcellularLocation>
        <location evidence="1">Nucleus</location>
    </subcellularLocation>
</comment>
<dbReference type="Gene3D" id="3.40.50.300">
    <property type="entry name" value="P-loop containing nucleotide triphosphate hydrolases"/>
    <property type="match status" value="1"/>
</dbReference>
<dbReference type="InterPro" id="IPR003034">
    <property type="entry name" value="SAP_dom"/>
</dbReference>
<dbReference type="GO" id="GO:0003723">
    <property type="term" value="F:RNA binding"/>
    <property type="evidence" value="ECO:0007669"/>
    <property type="project" value="TreeGrafter"/>
</dbReference>
<evidence type="ECO:0000313" key="5">
    <source>
        <dbReference type="Ensembl" id="ENSPREP00000022180.1"/>
    </source>
</evidence>
<dbReference type="PROSITE" id="PS50800">
    <property type="entry name" value="SAP"/>
    <property type="match status" value="1"/>
</dbReference>
<dbReference type="PANTHER" id="PTHR12381:SF66">
    <property type="entry name" value="HETEROGENEOUS NUCLEAR RIBONUCLEOPROTEIN U-LIKE PROTEIN 2"/>
    <property type="match status" value="1"/>
</dbReference>
<dbReference type="AlphaFoldDB" id="A0A3P9PKC2"/>
<sequence>MKLVDIKKLKVAELRSKLTELGLDSRGLKADLVDKLWSASQSEHVELLEGSSSTRNQTEPDEVQVRTESSSPPVVDGAAAPCEVDPGREYTDTATQTEPEPGPPAVPPGPPAVPPGSECLSGAETVCQAEGRQLHSDGPLSVEMGRGRAFYEFKEEIRYKSFLFWKAVRNVADTLIVSTDGCHLHFEVSSDGSCGQPRFWDRFPLLWSGCRLTHGVRQGRVGFEVRLERRLLTADQEVKDPYELRVGWSVGDSSLLLGEDEFSFAYDGRGKKVSDGTQEEYGEPVSEGDIIGCYAAFSADGAVELFFHKNGRFLGAAFSLSASLLRGRVLVPHVLCKNCSVRFLLDHITPQWYPGPMGFMPLTALPAGQRVRITSAPTSRMQSEVVMMVGLPGSGKSFWAQTLMKQHPEKKYRLLGTEDLLACMLVSENPQFRDGRLQQASQCLTDLIKVAAKTPGNYILDQCNILFSARRHKLQLFAGFRRRVVVIFPSAGEWKRRLSQRRMSDADIDVAFVFLASVSCSLPEPQPDLMEELQYAELPQEQAQILLTQYKEEAHRLLPPVIKPDKKPRWNKRRRHFLSPPPPNGMQWGARRDTSPTTEGCFCSAASPPATQNTTETTSVTCPDAEAGNHASDFRAELTVVLRKTTSVDSLASAPPFQYNVLTSSEDREQLRTQRRKSLKVIKCFRRQVISHITENTSS</sequence>